<dbReference type="RefSeq" id="WP_382360497.1">
    <property type="nucleotide sequence ID" value="NZ_JBHTGR010000056.1"/>
</dbReference>
<name>A0ABW2UZY5_9BACI</name>
<evidence type="ECO:0000313" key="3">
    <source>
        <dbReference type="Proteomes" id="UP001596620"/>
    </source>
</evidence>
<organism evidence="2 3">
    <name type="scientific">Lentibacillus kimchii</name>
    <dbReference type="NCBI Taxonomy" id="1542911"/>
    <lineage>
        <taxon>Bacteria</taxon>
        <taxon>Bacillati</taxon>
        <taxon>Bacillota</taxon>
        <taxon>Bacilli</taxon>
        <taxon>Bacillales</taxon>
        <taxon>Bacillaceae</taxon>
        <taxon>Lentibacillus</taxon>
    </lineage>
</organism>
<keyword evidence="1" id="KW-0732">Signal</keyword>
<evidence type="ECO:0000256" key="1">
    <source>
        <dbReference type="SAM" id="SignalP"/>
    </source>
</evidence>
<keyword evidence="3" id="KW-1185">Reference proteome</keyword>
<gene>
    <name evidence="2" type="ORF">ACFQU8_12030</name>
</gene>
<protein>
    <submittedName>
        <fullName evidence="2">DUF1002 domain-containing protein</fullName>
    </submittedName>
</protein>
<proteinExistence type="predicted"/>
<dbReference type="EMBL" id="JBHTGR010000056">
    <property type="protein sequence ID" value="MFC7747917.1"/>
    <property type="molecule type" value="Genomic_DNA"/>
</dbReference>
<dbReference type="InterPro" id="IPR009343">
    <property type="entry name" value="DUF1002"/>
</dbReference>
<accession>A0ABW2UZY5</accession>
<reference evidence="3" key="1">
    <citation type="journal article" date="2019" name="Int. J. Syst. Evol. Microbiol.">
        <title>The Global Catalogue of Microorganisms (GCM) 10K type strain sequencing project: providing services to taxonomists for standard genome sequencing and annotation.</title>
        <authorList>
            <consortium name="The Broad Institute Genomics Platform"/>
            <consortium name="The Broad Institute Genome Sequencing Center for Infectious Disease"/>
            <person name="Wu L."/>
            <person name="Ma J."/>
        </authorList>
    </citation>
    <scope>NUCLEOTIDE SEQUENCE [LARGE SCALE GENOMIC DNA]</scope>
    <source>
        <strain evidence="3">JCM 30234</strain>
    </source>
</reference>
<sequence>MSRFLKSALTFLILACFAVTFTAPVQAAENDNTEKSDAPIVVYGDALSDAQKQNTTKLLEIKDPEAVEAYTVTGEDIANYIDGNPNSNMFSSVKITREDEGKGIDINIVTPENITEVSNEMYANALLTAGVENASVDVASPAQVTGTSALTGIYKAYDAKGEELDKERMELANDELDVATDLADKEGMNKEKVTELLTDIKQEIADKNPATKEEVQEIVDQKLDDLEISLSDEDRQLLIDLINKMRDLNIDFDKIEDQLGDIANKVKDLVNDDGFWNRVQTFFSNMLDKITGFFGAALY</sequence>
<dbReference type="Pfam" id="PF06207">
    <property type="entry name" value="DUF1002"/>
    <property type="match status" value="1"/>
</dbReference>
<evidence type="ECO:0000313" key="2">
    <source>
        <dbReference type="EMBL" id="MFC7747917.1"/>
    </source>
</evidence>
<dbReference type="Proteomes" id="UP001596620">
    <property type="component" value="Unassembled WGS sequence"/>
</dbReference>
<feature type="signal peptide" evidence="1">
    <location>
        <begin position="1"/>
        <end position="27"/>
    </location>
</feature>
<comment type="caution">
    <text evidence="2">The sequence shown here is derived from an EMBL/GenBank/DDBJ whole genome shotgun (WGS) entry which is preliminary data.</text>
</comment>
<feature type="chain" id="PRO_5046203905" evidence="1">
    <location>
        <begin position="28"/>
        <end position="299"/>
    </location>
</feature>